<reference evidence="1 2" key="2">
    <citation type="journal article" date="2022" name="Mol. Ecol. Resour.">
        <title>The genomes of chicory, endive, great burdock and yacon provide insights into Asteraceae paleo-polyploidization history and plant inulin production.</title>
        <authorList>
            <person name="Fan W."/>
            <person name="Wang S."/>
            <person name="Wang H."/>
            <person name="Wang A."/>
            <person name="Jiang F."/>
            <person name="Liu H."/>
            <person name="Zhao H."/>
            <person name="Xu D."/>
            <person name="Zhang Y."/>
        </authorList>
    </citation>
    <scope>NUCLEOTIDE SEQUENCE [LARGE SCALE GENOMIC DNA]</scope>
    <source>
        <strain evidence="2">cv. Niubang</strain>
    </source>
</reference>
<organism evidence="1 2">
    <name type="scientific">Arctium lappa</name>
    <name type="common">Greater burdock</name>
    <name type="synonym">Lappa major</name>
    <dbReference type="NCBI Taxonomy" id="4217"/>
    <lineage>
        <taxon>Eukaryota</taxon>
        <taxon>Viridiplantae</taxon>
        <taxon>Streptophyta</taxon>
        <taxon>Embryophyta</taxon>
        <taxon>Tracheophyta</taxon>
        <taxon>Spermatophyta</taxon>
        <taxon>Magnoliopsida</taxon>
        <taxon>eudicotyledons</taxon>
        <taxon>Gunneridae</taxon>
        <taxon>Pentapetalae</taxon>
        <taxon>asterids</taxon>
        <taxon>campanulids</taxon>
        <taxon>Asterales</taxon>
        <taxon>Asteraceae</taxon>
        <taxon>Carduoideae</taxon>
        <taxon>Cardueae</taxon>
        <taxon>Arctiinae</taxon>
        <taxon>Arctium</taxon>
    </lineage>
</organism>
<gene>
    <name evidence="1" type="ORF">L6452_22505</name>
</gene>
<protein>
    <submittedName>
        <fullName evidence="1">Uncharacterized protein</fullName>
    </submittedName>
</protein>
<proteinExistence type="predicted"/>
<name>A0ACB9B009_ARCLA</name>
<comment type="caution">
    <text evidence="1">The sequence shown here is derived from an EMBL/GenBank/DDBJ whole genome shotgun (WGS) entry which is preliminary data.</text>
</comment>
<evidence type="ECO:0000313" key="2">
    <source>
        <dbReference type="Proteomes" id="UP001055879"/>
    </source>
</evidence>
<dbReference type="Proteomes" id="UP001055879">
    <property type="component" value="Linkage Group LG07"/>
</dbReference>
<reference evidence="2" key="1">
    <citation type="journal article" date="2022" name="Mol. Ecol. Resour.">
        <title>The genomes of chicory, endive, great burdock and yacon provide insights into Asteraceae palaeo-polyploidization history and plant inulin production.</title>
        <authorList>
            <person name="Fan W."/>
            <person name="Wang S."/>
            <person name="Wang H."/>
            <person name="Wang A."/>
            <person name="Jiang F."/>
            <person name="Liu H."/>
            <person name="Zhao H."/>
            <person name="Xu D."/>
            <person name="Zhang Y."/>
        </authorList>
    </citation>
    <scope>NUCLEOTIDE SEQUENCE [LARGE SCALE GENOMIC DNA]</scope>
    <source>
        <strain evidence="2">cv. Niubang</strain>
    </source>
</reference>
<keyword evidence="2" id="KW-1185">Reference proteome</keyword>
<dbReference type="EMBL" id="CM042053">
    <property type="protein sequence ID" value="KAI3715520.1"/>
    <property type="molecule type" value="Genomic_DNA"/>
</dbReference>
<accession>A0ACB9B009</accession>
<evidence type="ECO:0000313" key="1">
    <source>
        <dbReference type="EMBL" id="KAI3715520.1"/>
    </source>
</evidence>
<sequence length="276" mass="31512">MLDYFCFLEQLLVIKMGSGAFFAMSSIFASDCTLSYLSCFQAALNTEDPQYHDKRMVSSCLEHAVLNQLATYFRETLSGYPTTLSEDEAMLADCDIDPKKRIATHLIRCEKKILSRCLQATVDLGKKEYMRSDNLTTNPCTLINSRGYTFSKKPGGTGYVCHTLSLNWGWLQESYYKCRMVWLGVGLYLEYRTRNDKENVNFMNHVYSHTGDTANKIRIYSLVLCAKHHDIMFYVAAPLTLVDLSLSCGDEIVIEERSAKELLNTMEVSRNKLHSK</sequence>